<accession>A0A7W2JR06</accession>
<dbReference type="EMBL" id="JACGDE010000001">
    <property type="protein sequence ID" value="MBA6063569.1"/>
    <property type="molecule type" value="Genomic_DNA"/>
</dbReference>
<sequence length="117" mass="13189">MPQAQPAGEKNLFDALVQYQCAQTSKELLEAGPRALARLVPIALREAGESRVVGRFLLGLHDAQAHPFALTDLRSLDIGVFEDCLCVLYLAFLNERAVQNYLPRGRMIFNQLREYWA</sequence>
<feature type="domain" description="DUF7673" evidence="1">
    <location>
        <begin position="34"/>
        <end position="116"/>
    </location>
</feature>
<dbReference type="Pfam" id="PF24720">
    <property type="entry name" value="DUF7673"/>
    <property type="match status" value="1"/>
</dbReference>
<reference evidence="2 3" key="1">
    <citation type="submission" date="2020-07" db="EMBL/GenBank/DDBJ databases">
        <title>Diversity of carbapenemase encoding genes among Pseudomonas putida group clinical isolates in a tertiary Brazilian hospital.</title>
        <authorList>
            <person name="Alberto-Lei F."/>
            <person name="Nodari C.S."/>
            <person name="Streling A.P."/>
            <person name="Paulino J.T."/>
            <person name="Bessa-Neto F.O."/>
            <person name="Cayo R."/>
            <person name="Gales A.C."/>
        </authorList>
    </citation>
    <scope>NUCLEOTIDE SEQUENCE [LARGE SCALE GENOMIC DNA]</scope>
    <source>
        <strain evidence="2 3">14802</strain>
    </source>
</reference>
<organism evidence="2 3">
    <name type="scientific">Pseudomonas mosselii</name>
    <dbReference type="NCBI Taxonomy" id="78327"/>
    <lineage>
        <taxon>Bacteria</taxon>
        <taxon>Pseudomonadati</taxon>
        <taxon>Pseudomonadota</taxon>
        <taxon>Gammaproteobacteria</taxon>
        <taxon>Pseudomonadales</taxon>
        <taxon>Pseudomonadaceae</taxon>
        <taxon>Pseudomonas</taxon>
    </lineage>
</organism>
<evidence type="ECO:0000313" key="2">
    <source>
        <dbReference type="EMBL" id="MBA6063569.1"/>
    </source>
</evidence>
<dbReference type="RefSeq" id="WP_182321913.1">
    <property type="nucleotide sequence ID" value="NZ_JACGDE010000001.1"/>
</dbReference>
<evidence type="ECO:0000313" key="3">
    <source>
        <dbReference type="Proteomes" id="UP000541770"/>
    </source>
</evidence>
<gene>
    <name evidence="2" type="ORF">H4C75_02170</name>
</gene>
<protein>
    <recommendedName>
        <fullName evidence="1">DUF7673 domain-containing protein</fullName>
    </recommendedName>
</protein>
<dbReference type="InterPro" id="IPR056090">
    <property type="entry name" value="DUF7673"/>
</dbReference>
<evidence type="ECO:0000259" key="1">
    <source>
        <dbReference type="Pfam" id="PF24720"/>
    </source>
</evidence>
<dbReference type="Proteomes" id="UP000541770">
    <property type="component" value="Unassembled WGS sequence"/>
</dbReference>
<proteinExistence type="predicted"/>
<name>A0A7W2JR06_9PSED</name>
<dbReference type="AlphaFoldDB" id="A0A7W2JR06"/>
<comment type="caution">
    <text evidence="2">The sequence shown here is derived from an EMBL/GenBank/DDBJ whole genome shotgun (WGS) entry which is preliminary data.</text>
</comment>